<keyword evidence="2" id="KW-0378">Hydrolase</keyword>
<dbReference type="InterPro" id="IPR050266">
    <property type="entry name" value="AB_hydrolase_sf"/>
</dbReference>
<sequence>MIEPTLNYVWSAGAAQPTATQGPAGMHRMAYWEWNATGDARHPHVIVCVHGLSRQGRDFDTLARRLSAHARVICPDVVGRGHSDWLADPMGYQVPQYAADMLALLAQLHAQASIGTLDWVGTSMGGLIGMAVAGQPGLLEASLLPVPVRRLVLNDVGPAIAWQALQRIGQYLGQPAHFASIEQAADALWSISSSFGPHTRAQWLALTRPMLRPAPEGGFALHYDPAIAVPFRTVTEETAQAGEALLWQLYDQITARTLLLRGAESDLLARATADAMAQRGPRARLLEFGGVGHAPTLVADDQVQAVAAFLLEAA</sequence>
<dbReference type="RefSeq" id="WP_187736632.1">
    <property type="nucleotide sequence ID" value="NZ_CP060790.1"/>
</dbReference>
<dbReference type="InterPro" id="IPR000073">
    <property type="entry name" value="AB_hydrolase_1"/>
</dbReference>
<accession>A0A7H0HGI3</accession>
<dbReference type="PANTHER" id="PTHR43798:SF33">
    <property type="entry name" value="HYDROLASE, PUTATIVE (AFU_ORTHOLOGUE AFUA_2G14860)-RELATED"/>
    <property type="match status" value="1"/>
</dbReference>
<dbReference type="KEGG" id="amon:H9L24_01120"/>
<dbReference type="GO" id="GO:0016787">
    <property type="term" value="F:hydrolase activity"/>
    <property type="evidence" value="ECO:0007669"/>
    <property type="project" value="UniProtKB-KW"/>
</dbReference>
<dbReference type="Pfam" id="PF12697">
    <property type="entry name" value="Abhydrolase_6"/>
    <property type="match status" value="1"/>
</dbReference>
<dbReference type="PRINTS" id="PR00111">
    <property type="entry name" value="ABHYDROLASE"/>
</dbReference>
<keyword evidence="3" id="KW-1185">Reference proteome</keyword>
<dbReference type="Gene3D" id="3.40.50.1820">
    <property type="entry name" value="alpha/beta hydrolase"/>
    <property type="match status" value="1"/>
</dbReference>
<dbReference type="SUPFAM" id="SSF53474">
    <property type="entry name" value="alpha/beta-Hydrolases"/>
    <property type="match status" value="1"/>
</dbReference>
<evidence type="ECO:0000259" key="1">
    <source>
        <dbReference type="Pfam" id="PF12697"/>
    </source>
</evidence>
<dbReference type="Proteomes" id="UP000516057">
    <property type="component" value="Chromosome"/>
</dbReference>
<dbReference type="GO" id="GO:0016020">
    <property type="term" value="C:membrane"/>
    <property type="evidence" value="ECO:0007669"/>
    <property type="project" value="TreeGrafter"/>
</dbReference>
<evidence type="ECO:0000313" key="3">
    <source>
        <dbReference type="Proteomes" id="UP000516057"/>
    </source>
</evidence>
<feature type="domain" description="AB hydrolase-1" evidence="1">
    <location>
        <begin position="46"/>
        <end position="307"/>
    </location>
</feature>
<organism evidence="2 3">
    <name type="scientific">Paenacidovorax monticola</name>
    <dbReference type="NCBI Taxonomy" id="1926868"/>
    <lineage>
        <taxon>Bacteria</taxon>
        <taxon>Pseudomonadati</taxon>
        <taxon>Pseudomonadota</taxon>
        <taxon>Betaproteobacteria</taxon>
        <taxon>Burkholderiales</taxon>
        <taxon>Comamonadaceae</taxon>
        <taxon>Paenacidovorax</taxon>
    </lineage>
</organism>
<dbReference type="InterPro" id="IPR029058">
    <property type="entry name" value="AB_hydrolase_fold"/>
</dbReference>
<reference evidence="2 3" key="1">
    <citation type="submission" date="2020-08" db="EMBL/GenBank/DDBJ databases">
        <title>Genome sequence of Acidovorax monticola KACC 19171T.</title>
        <authorList>
            <person name="Hyun D.-W."/>
            <person name="Bae J.-W."/>
        </authorList>
    </citation>
    <scope>NUCLEOTIDE SEQUENCE [LARGE SCALE GENOMIC DNA]</scope>
    <source>
        <strain evidence="2 3">KACC 19171</strain>
    </source>
</reference>
<dbReference type="AlphaFoldDB" id="A0A7H0HGI3"/>
<evidence type="ECO:0000313" key="2">
    <source>
        <dbReference type="EMBL" id="QNP59649.1"/>
    </source>
</evidence>
<dbReference type="PANTHER" id="PTHR43798">
    <property type="entry name" value="MONOACYLGLYCEROL LIPASE"/>
    <property type="match status" value="1"/>
</dbReference>
<dbReference type="EMBL" id="CP060790">
    <property type="protein sequence ID" value="QNP59649.1"/>
    <property type="molecule type" value="Genomic_DNA"/>
</dbReference>
<gene>
    <name evidence="2" type="ORF">H9L24_01120</name>
</gene>
<name>A0A7H0HGI3_9BURK</name>
<protein>
    <submittedName>
        <fullName evidence="2">Alpha/beta hydrolase</fullName>
    </submittedName>
</protein>
<proteinExistence type="predicted"/>